<organism evidence="2 3">
    <name type="scientific">Flavobacterium aurantiibacter</name>
    <dbReference type="NCBI Taxonomy" id="2023067"/>
    <lineage>
        <taxon>Bacteria</taxon>
        <taxon>Pseudomonadati</taxon>
        <taxon>Bacteroidota</taxon>
        <taxon>Flavobacteriia</taxon>
        <taxon>Flavobacteriales</taxon>
        <taxon>Flavobacteriaceae</taxon>
        <taxon>Flavobacterium</taxon>
    </lineage>
</organism>
<dbReference type="OrthoDB" id="10021452at2"/>
<dbReference type="EMBL" id="NOXX01000194">
    <property type="protein sequence ID" value="OYQ44252.1"/>
    <property type="molecule type" value="Genomic_DNA"/>
</dbReference>
<keyword evidence="1" id="KW-0812">Transmembrane</keyword>
<evidence type="ECO:0000313" key="3">
    <source>
        <dbReference type="Proteomes" id="UP000216035"/>
    </source>
</evidence>
<keyword evidence="1" id="KW-1133">Transmembrane helix</keyword>
<name>A0A255ZS87_9FLAO</name>
<feature type="transmembrane region" description="Helical" evidence="1">
    <location>
        <begin position="58"/>
        <end position="77"/>
    </location>
</feature>
<feature type="transmembrane region" description="Helical" evidence="1">
    <location>
        <begin position="408"/>
        <end position="426"/>
    </location>
</feature>
<feature type="transmembrane region" description="Helical" evidence="1">
    <location>
        <begin position="328"/>
        <end position="347"/>
    </location>
</feature>
<feature type="transmembrane region" description="Helical" evidence="1">
    <location>
        <begin position="380"/>
        <end position="401"/>
    </location>
</feature>
<keyword evidence="1" id="KW-0472">Membrane</keyword>
<dbReference type="RefSeq" id="WP_094486252.1">
    <property type="nucleotide sequence ID" value="NZ_NOXX01000194.1"/>
</dbReference>
<reference evidence="2 3" key="1">
    <citation type="submission" date="2017-07" db="EMBL/GenBank/DDBJ databases">
        <title>Flavobacterium cyanobacteriorum sp. nov., isolated from cyanobacterial aggregates in a eutrophic lake.</title>
        <authorList>
            <person name="Cai H."/>
        </authorList>
    </citation>
    <scope>NUCLEOTIDE SEQUENCE [LARGE SCALE GENOMIC DNA]</scope>
    <source>
        <strain evidence="2 3">TH167</strain>
    </source>
</reference>
<protein>
    <submittedName>
        <fullName evidence="2">Uncharacterized protein</fullName>
    </submittedName>
</protein>
<dbReference type="AlphaFoldDB" id="A0A255ZS87"/>
<evidence type="ECO:0000256" key="1">
    <source>
        <dbReference type="SAM" id="Phobius"/>
    </source>
</evidence>
<feature type="transmembrane region" description="Helical" evidence="1">
    <location>
        <begin position="15"/>
        <end position="46"/>
    </location>
</feature>
<proteinExistence type="predicted"/>
<sequence length="573" mass="66675">MKSVVILAKSRPLEFYTLFFLMVFATVVTTGKTIALGLLPLLVYFFFKDSKAQTAGELLLFCKLFAAIFCLNFLAVFDWDSLGVDMPHPDYHFYAKIASYFNEFGVENYLNAKHFILENTSFAVPYRSVDTWILAVLNKFLPIADLESVQLVYRPLIFTAVSFTFFKLFKSQYSSQILLFVSAILVNFFLADYFTSWLLRDEKLALISVSSYHKLWIYYIVFLRLFCSIYKHGWKENTSVVYLALLPLLMQTTFPVYAVVFLWMIFDYKFYLKNYWLTTAVFLSILYFGLFYYSYQDDQTAFYTTAPTVILNSASEIYKALEEVLIDVGRNGGLVIGSYLVLVLLFLRRKMRLAIIVWPFLILISGMLLGILVFPTPNSYQFYLNLLGPVFASLLILLLVVRERNQYLFQYAFLAIALVGFIQQQFSVGFYNCQSIWNTDESTVNRFQKQISEVDFPIGVTYYKQSFDNYNENFNQRGADILLYANARLDVVNLRALELSVFDFSSKNSAIAIWRKQQQLNHSENIEERFLRAFCFRFLFTDCQPHELPSYLAVRIKPESAILLNGTTFYLLK</sequence>
<accession>A0A255ZS87</accession>
<evidence type="ECO:0000313" key="2">
    <source>
        <dbReference type="EMBL" id="OYQ44252.1"/>
    </source>
</evidence>
<feature type="transmembrane region" description="Helical" evidence="1">
    <location>
        <begin position="240"/>
        <end position="263"/>
    </location>
</feature>
<feature type="transmembrane region" description="Helical" evidence="1">
    <location>
        <begin position="215"/>
        <end position="234"/>
    </location>
</feature>
<feature type="transmembrane region" description="Helical" evidence="1">
    <location>
        <begin position="173"/>
        <end position="194"/>
    </location>
</feature>
<dbReference type="Proteomes" id="UP000216035">
    <property type="component" value="Unassembled WGS sequence"/>
</dbReference>
<comment type="caution">
    <text evidence="2">The sequence shown here is derived from an EMBL/GenBank/DDBJ whole genome shotgun (WGS) entry which is preliminary data.</text>
</comment>
<keyword evidence="3" id="KW-1185">Reference proteome</keyword>
<feature type="transmembrane region" description="Helical" evidence="1">
    <location>
        <begin position="354"/>
        <end position="374"/>
    </location>
</feature>
<feature type="transmembrane region" description="Helical" evidence="1">
    <location>
        <begin position="275"/>
        <end position="295"/>
    </location>
</feature>
<gene>
    <name evidence="2" type="ORF">CHX27_08065</name>
</gene>